<feature type="compositionally biased region" description="Basic and acidic residues" evidence="1">
    <location>
        <begin position="1"/>
        <end position="14"/>
    </location>
</feature>
<dbReference type="EMBL" id="BRXU01000061">
    <property type="protein sequence ID" value="GLC62254.1"/>
    <property type="molecule type" value="Genomic_DNA"/>
</dbReference>
<comment type="caution">
    <text evidence="2">The sequence shown here is derived from an EMBL/GenBank/DDBJ whole genome shotgun (WGS) entry which is preliminary data.</text>
</comment>
<proteinExistence type="predicted"/>
<name>A0A9W6C1X5_9CHLO</name>
<accession>A0A9W6C1X5</accession>
<feature type="region of interest" description="Disordered" evidence="1">
    <location>
        <begin position="107"/>
        <end position="177"/>
    </location>
</feature>
<keyword evidence="3" id="KW-1185">Reference proteome</keyword>
<organism evidence="2 3">
    <name type="scientific">Pleodorina starrii</name>
    <dbReference type="NCBI Taxonomy" id="330485"/>
    <lineage>
        <taxon>Eukaryota</taxon>
        <taxon>Viridiplantae</taxon>
        <taxon>Chlorophyta</taxon>
        <taxon>core chlorophytes</taxon>
        <taxon>Chlorophyceae</taxon>
        <taxon>CS clade</taxon>
        <taxon>Chlamydomonadales</taxon>
        <taxon>Volvocaceae</taxon>
        <taxon>Pleodorina</taxon>
    </lineage>
</organism>
<feature type="compositionally biased region" description="Polar residues" evidence="1">
    <location>
        <begin position="374"/>
        <end position="386"/>
    </location>
</feature>
<protein>
    <submittedName>
        <fullName evidence="2">Uncharacterized protein</fullName>
    </submittedName>
</protein>
<feature type="compositionally biased region" description="Polar residues" evidence="1">
    <location>
        <begin position="59"/>
        <end position="74"/>
    </location>
</feature>
<evidence type="ECO:0000313" key="3">
    <source>
        <dbReference type="Proteomes" id="UP001165080"/>
    </source>
</evidence>
<feature type="compositionally biased region" description="Low complexity" evidence="1">
    <location>
        <begin position="36"/>
        <end position="49"/>
    </location>
</feature>
<feature type="region of interest" description="Disordered" evidence="1">
    <location>
        <begin position="460"/>
        <end position="486"/>
    </location>
</feature>
<feature type="region of interest" description="Disordered" evidence="1">
    <location>
        <begin position="36"/>
        <end position="74"/>
    </location>
</feature>
<feature type="region of interest" description="Disordered" evidence="1">
    <location>
        <begin position="1"/>
        <end position="24"/>
    </location>
</feature>
<evidence type="ECO:0000313" key="2">
    <source>
        <dbReference type="EMBL" id="GLC62254.1"/>
    </source>
</evidence>
<dbReference type="AlphaFoldDB" id="A0A9W6C1X5"/>
<reference evidence="2 3" key="1">
    <citation type="journal article" date="2023" name="Commun. Biol.">
        <title>Reorganization of the ancestral sex-determining regions during the evolution of trioecy in Pleodorina starrii.</title>
        <authorList>
            <person name="Takahashi K."/>
            <person name="Suzuki S."/>
            <person name="Kawai-Toyooka H."/>
            <person name="Yamamoto K."/>
            <person name="Hamaji T."/>
            <person name="Ootsuki R."/>
            <person name="Yamaguchi H."/>
            <person name="Kawachi M."/>
            <person name="Higashiyama T."/>
            <person name="Nozaki H."/>
        </authorList>
    </citation>
    <scope>NUCLEOTIDE SEQUENCE [LARGE SCALE GENOMIC DNA]</scope>
    <source>
        <strain evidence="2 3">NIES-4479</strain>
    </source>
</reference>
<feature type="compositionally biased region" description="Low complexity" evidence="1">
    <location>
        <begin position="142"/>
        <end position="155"/>
    </location>
</feature>
<sequence>MLREDTEPDQDRPRGSSVTGDLPINYGNVVEMLRKSPSAAAAKTETTSALPVHARATVADSQASPSGSGMETSFTLPSTEISAQPFLFGGASSSTVAAAGPGRSTVWAVEPAGTTGPGSGPQARHPTQGPNVAEAKAGPKGRAGVATTGTAAVEANGGGAPLHRGDVSITPASLRPRFNPADATTIIAFGEESEDRDDNGGPSSRDSPGDGAGAAAEGRAGETDPVTAAFEAALLGRGGPVTGGGSGLGGGPSLAWATSRSTASPIDTAAADVERRLRALEAALGPRGGHGGAVGSLPVHEEVAEMRREMRQIQSDNAKLRQELGAFSSHASMLLTQLQAQVQHLLRTSGSGGAGAASVAAPPAPAPAPFSSSRQHQTAPHRQAQQPLGPAPGTTTSIPTTTAAAATAAAAHSVYGSHTSYGDLYGAQHASSSYQPQQSHRHQPAPLEQQQPLARRNIFADLDTSSLRPLGTTTRSGGGGEGNAVGMTAATPYSAFRPAGAHEPAAAPSPLIDVAAVPSAPYSVPVRDMDDAEVVLPSFAAFRRSAGATTFTSARPAASSATPGSLTSPNLAAAAAAPAPPGPDPSRVSPSSIAAIQARPFPTQYQPRSIGGVIVRPNSSKPPATTGVGAVAAAAAGGANTASGAYVTALAASAAAAATGSNAAAVELARSHSGLPQPMVFSVGPEFRSVRATGLSAENSMSLSAHSAAAAAARSKASVPSRSAHRPE</sequence>
<feature type="region of interest" description="Disordered" evidence="1">
    <location>
        <begin position="190"/>
        <end position="224"/>
    </location>
</feature>
<evidence type="ECO:0000256" key="1">
    <source>
        <dbReference type="SAM" id="MobiDB-lite"/>
    </source>
</evidence>
<dbReference type="Proteomes" id="UP001165080">
    <property type="component" value="Unassembled WGS sequence"/>
</dbReference>
<gene>
    <name evidence="2" type="primary">PLESTB003248</name>
    <name evidence="2" type="ORF">PLESTB_001862700</name>
</gene>
<feature type="region of interest" description="Disordered" evidence="1">
    <location>
        <begin position="349"/>
        <end position="398"/>
    </location>
</feature>